<feature type="region of interest" description="Disordered" evidence="1">
    <location>
        <begin position="658"/>
        <end position="677"/>
    </location>
</feature>
<reference evidence="2" key="1">
    <citation type="submission" date="2021-02" db="EMBL/GenBank/DDBJ databases">
        <authorList>
            <person name="Nieuwenhuis M."/>
            <person name="Van De Peppel L.J.J."/>
        </authorList>
    </citation>
    <scope>NUCLEOTIDE SEQUENCE</scope>
    <source>
        <strain evidence="2">D49</strain>
    </source>
</reference>
<dbReference type="AlphaFoldDB" id="A0A9P7FS96"/>
<feature type="compositionally biased region" description="Low complexity" evidence="1">
    <location>
        <begin position="658"/>
        <end position="668"/>
    </location>
</feature>
<accession>A0A9P7FS96</accession>
<feature type="region of interest" description="Disordered" evidence="1">
    <location>
        <begin position="751"/>
        <end position="773"/>
    </location>
</feature>
<feature type="region of interest" description="Disordered" evidence="1">
    <location>
        <begin position="1"/>
        <end position="55"/>
    </location>
</feature>
<feature type="compositionally biased region" description="Basic residues" evidence="1">
    <location>
        <begin position="105"/>
        <end position="117"/>
    </location>
</feature>
<protein>
    <submittedName>
        <fullName evidence="2">Uncharacterized protein</fullName>
    </submittedName>
</protein>
<feature type="compositionally biased region" description="Polar residues" evidence="1">
    <location>
        <begin position="425"/>
        <end position="436"/>
    </location>
</feature>
<name>A0A9P7FS96_9AGAR</name>
<sequence>MDVDQAGDDQDSLFGSPPSSPIRGRSPSPALALPSASNSAQNVGTIALPGSHHCSELPVTPLALSLSTALSQLPHRPPAPSKNASHLSAQTSSSSSRASSVGPSSKHRKKSSSKKAKASTPRPPPPEIPLPDPSAPVPANFLRNQSALLGTAGLVGGIKPANLSIHRHTRGTNALNPIVVEDEDNESPVLGRPSKFRHPYSKPIDPSLLPTPSIQDVVSMLIGQKDIFPVLESILRLIASGSAPQSTATQVSSFRRASVPASQVSTPNPHATSSPSSSSSGPPPKKRKLNSVPAGAADWDVPYPFPPGQGPDSYRTTWERERGKQLISQLVTLIKSAARKAATKIYYQNEQAKKQLLESQRAAYARFHGVSVTPDTEPKVHGHYRPSTVMYGLEGEAAAAARAQAQEVLADASNGVKKVVAATSTSPYQPVQHSVNSSSTSGPQPTTPFDQLISSLVAATPQQPAASYASESALPVATPTANVRAGNHSTVCAATQSSITASTSSDNAVTTDILDSGLFDNWMNIFQTFPMPSEGFSQSQNFSQLPDQSQPASSTSMTPITNEDFGIFDFDQNYSIPEYIDQTTFESDFVTLFGRDTPTSSMVSSESQAQNESSIPHDIAAQFSQTDIAIDPTLLAISIPQPRHQVIAPVNADTPPSLAASPMPSLSSFGEADPTTPNSASWDLSMPEVFTGAGGDAPSGEKGLLIGRGHRHAGLAGQGMWGRALGNSIMCAHGLPRFDEDEYVNALLALQGQSTEGSTPPPKSDKGKGRASSNEVIHQAPLLLPRVTQTHMVTADSVALASPMPNPFQTSAPAIAFTFTPGPPTIAAMPAQRPLKKSDVLRRAMERKKQLMAEIDKVRTQLWETTIEQGVLSHMSKLCSDSQIT</sequence>
<dbReference type="Proteomes" id="UP000717328">
    <property type="component" value="Unassembled WGS sequence"/>
</dbReference>
<feature type="compositionally biased region" description="Polar residues" evidence="1">
    <location>
        <begin position="246"/>
        <end position="264"/>
    </location>
</feature>
<feature type="region of interest" description="Disordered" evidence="1">
    <location>
        <begin position="535"/>
        <end position="560"/>
    </location>
</feature>
<evidence type="ECO:0000313" key="2">
    <source>
        <dbReference type="EMBL" id="KAG5634222.1"/>
    </source>
</evidence>
<dbReference type="EMBL" id="JABCKI010006546">
    <property type="protein sequence ID" value="KAG5634222.1"/>
    <property type="molecule type" value="Genomic_DNA"/>
</dbReference>
<feature type="compositionally biased region" description="Low complexity" evidence="1">
    <location>
        <begin position="15"/>
        <end position="40"/>
    </location>
</feature>
<evidence type="ECO:0000256" key="1">
    <source>
        <dbReference type="SAM" id="MobiDB-lite"/>
    </source>
</evidence>
<feature type="region of interest" description="Disordered" evidence="1">
    <location>
        <begin position="246"/>
        <end position="311"/>
    </location>
</feature>
<feature type="compositionally biased region" description="Acidic residues" evidence="1">
    <location>
        <begin position="1"/>
        <end position="11"/>
    </location>
</feature>
<feature type="compositionally biased region" description="Low complexity" evidence="1">
    <location>
        <begin position="437"/>
        <end position="448"/>
    </location>
</feature>
<feature type="compositionally biased region" description="Low complexity" evidence="1">
    <location>
        <begin position="84"/>
        <end position="104"/>
    </location>
</feature>
<gene>
    <name evidence="2" type="ORF">H0H81_002825</name>
</gene>
<keyword evidence="3" id="KW-1185">Reference proteome</keyword>
<proteinExistence type="predicted"/>
<dbReference type="OrthoDB" id="3264780at2759"/>
<feature type="compositionally biased region" description="Pro residues" evidence="1">
    <location>
        <begin position="121"/>
        <end position="136"/>
    </location>
</feature>
<feature type="region of interest" description="Disordered" evidence="1">
    <location>
        <begin position="70"/>
        <end position="138"/>
    </location>
</feature>
<feature type="compositionally biased region" description="Low complexity" evidence="1">
    <location>
        <begin position="265"/>
        <end position="280"/>
    </location>
</feature>
<comment type="caution">
    <text evidence="2">The sequence shown here is derived from an EMBL/GenBank/DDBJ whole genome shotgun (WGS) entry which is preliminary data.</text>
</comment>
<reference evidence="2" key="2">
    <citation type="submission" date="2021-10" db="EMBL/GenBank/DDBJ databases">
        <title>Phylogenomics reveals ancestral predisposition of the termite-cultivated fungus Termitomyces towards a domesticated lifestyle.</title>
        <authorList>
            <person name="Auxier B."/>
            <person name="Grum-Grzhimaylo A."/>
            <person name="Cardenas M.E."/>
            <person name="Lodge J.D."/>
            <person name="Laessoe T."/>
            <person name="Pedersen O."/>
            <person name="Smith M.E."/>
            <person name="Kuyper T.W."/>
            <person name="Franco-Molano E.A."/>
            <person name="Baroni T.J."/>
            <person name="Aanen D.K."/>
        </authorList>
    </citation>
    <scope>NUCLEOTIDE SEQUENCE</scope>
    <source>
        <strain evidence="2">D49</strain>
    </source>
</reference>
<evidence type="ECO:0000313" key="3">
    <source>
        <dbReference type="Proteomes" id="UP000717328"/>
    </source>
</evidence>
<organism evidence="2 3">
    <name type="scientific">Sphagnurus paluster</name>
    <dbReference type="NCBI Taxonomy" id="117069"/>
    <lineage>
        <taxon>Eukaryota</taxon>
        <taxon>Fungi</taxon>
        <taxon>Dikarya</taxon>
        <taxon>Basidiomycota</taxon>
        <taxon>Agaricomycotina</taxon>
        <taxon>Agaricomycetes</taxon>
        <taxon>Agaricomycetidae</taxon>
        <taxon>Agaricales</taxon>
        <taxon>Tricholomatineae</taxon>
        <taxon>Lyophyllaceae</taxon>
        <taxon>Sphagnurus</taxon>
    </lineage>
</organism>
<feature type="region of interest" description="Disordered" evidence="1">
    <location>
        <begin position="185"/>
        <end position="204"/>
    </location>
</feature>
<feature type="region of interest" description="Disordered" evidence="1">
    <location>
        <begin position="425"/>
        <end position="449"/>
    </location>
</feature>